<dbReference type="SUPFAM" id="SSF56784">
    <property type="entry name" value="HAD-like"/>
    <property type="match status" value="1"/>
</dbReference>
<protein>
    <submittedName>
        <fullName evidence="1">TIGR01459 family HAD-type hydrolase</fullName>
    </submittedName>
</protein>
<dbReference type="InterPro" id="IPR006357">
    <property type="entry name" value="HAD-SF_hydro_IIA"/>
</dbReference>
<sequence>MTILLPKPISGLRDIADGYDLFVVDQWGVLHDGAKPHPGAIEALRKLKETGAAVTLLSNSGKRVSESYKRLSALGFSRDLYDLAITSGEQVHQGLMRRDDPFYATLGPRFLMFAWDDDRAIVDGTGFDETDDIEQADFILCAGTDRPSLDAYRPILTRALERGLPLTCANPDRVSVQPDGSLKICPGAIAELYEGMGGTVKWHGKPGQDAYRAIRQETGVSGPGLGIGDSLSHDIAGAVGAGMDGLFITGGIHRDDLQENADAESVADLGRSHGAIPTYYQRGFSW</sequence>
<dbReference type="Pfam" id="PF13344">
    <property type="entry name" value="Hydrolase_6"/>
    <property type="match status" value="1"/>
</dbReference>
<dbReference type="GO" id="GO:0005737">
    <property type="term" value="C:cytoplasm"/>
    <property type="evidence" value="ECO:0007669"/>
    <property type="project" value="TreeGrafter"/>
</dbReference>
<accession>A0A7Y0E105</accession>
<comment type="caution">
    <text evidence="1">The sequence shown here is derived from an EMBL/GenBank/DDBJ whole genome shotgun (WGS) entry which is preliminary data.</text>
</comment>
<organism evidence="1 2">
    <name type="scientific">Pacificispira spongiicola</name>
    <dbReference type="NCBI Taxonomy" id="2729598"/>
    <lineage>
        <taxon>Bacteria</taxon>
        <taxon>Pseudomonadati</taxon>
        <taxon>Pseudomonadota</taxon>
        <taxon>Alphaproteobacteria</taxon>
        <taxon>Rhodospirillales</taxon>
        <taxon>Rhodospirillaceae</taxon>
        <taxon>Pacificispira</taxon>
    </lineage>
</organism>
<dbReference type="InterPro" id="IPR023214">
    <property type="entry name" value="HAD_sf"/>
</dbReference>
<dbReference type="PANTHER" id="PTHR19288:SF90">
    <property type="entry name" value="OS08G0542600 PROTEIN"/>
    <property type="match status" value="1"/>
</dbReference>
<reference evidence="1 2" key="1">
    <citation type="submission" date="2020-04" db="EMBL/GenBank/DDBJ databases">
        <title>Rhodospirillaceae bacterium KN72 isolated from deep sea.</title>
        <authorList>
            <person name="Zhang D.-C."/>
        </authorList>
    </citation>
    <scope>NUCLEOTIDE SEQUENCE [LARGE SCALE GENOMIC DNA]</scope>
    <source>
        <strain evidence="1 2">KN72</strain>
    </source>
</reference>
<dbReference type="Proteomes" id="UP000539372">
    <property type="component" value="Unassembled WGS sequence"/>
</dbReference>
<dbReference type="InterPro" id="IPR006356">
    <property type="entry name" value="HAD-SF_hydro_IIA_hyp3"/>
</dbReference>
<evidence type="ECO:0000313" key="2">
    <source>
        <dbReference type="Proteomes" id="UP000539372"/>
    </source>
</evidence>
<dbReference type="RefSeq" id="WP_169625562.1">
    <property type="nucleotide sequence ID" value="NZ_JABBNT010000003.1"/>
</dbReference>
<proteinExistence type="predicted"/>
<dbReference type="InterPro" id="IPR036412">
    <property type="entry name" value="HAD-like_sf"/>
</dbReference>
<gene>
    <name evidence="1" type="ORF">HH303_12000</name>
</gene>
<dbReference type="Gene3D" id="3.40.50.1000">
    <property type="entry name" value="HAD superfamily/HAD-like"/>
    <property type="match status" value="2"/>
</dbReference>
<dbReference type="Pfam" id="PF13242">
    <property type="entry name" value="Hydrolase_like"/>
    <property type="match status" value="1"/>
</dbReference>
<keyword evidence="1" id="KW-0378">Hydrolase</keyword>
<dbReference type="AlphaFoldDB" id="A0A7Y0E105"/>
<name>A0A7Y0E105_9PROT</name>
<keyword evidence="2" id="KW-1185">Reference proteome</keyword>
<dbReference type="NCBIfam" id="TIGR01459">
    <property type="entry name" value="HAD-SF-IIA-hyp4"/>
    <property type="match status" value="1"/>
</dbReference>
<dbReference type="EMBL" id="JABBNT010000003">
    <property type="protein sequence ID" value="NMM45206.1"/>
    <property type="molecule type" value="Genomic_DNA"/>
</dbReference>
<dbReference type="GO" id="GO:0016791">
    <property type="term" value="F:phosphatase activity"/>
    <property type="evidence" value="ECO:0007669"/>
    <property type="project" value="TreeGrafter"/>
</dbReference>
<evidence type="ECO:0000313" key="1">
    <source>
        <dbReference type="EMBL" id="NMM45206.1"/>
    </source>
</evidence>
<dbReference type="PANTHER" id="PTHR19288">
    <property type="entry name" value="4-NITROPHENYLPHOSPHATASE-RELATED"/>
    <property type="match status" value="1"/>
</dbReference>